<proteinExistence type="predicted"/>
<evidence type="ECO:0000313" key="2">
    <source>
        <dbReference type="EMBL" id="SNR15543.1"/>
    </source>
</evidence>
<organism evidence="2 3">
    <name type="scientific">Tenacibaculum jejuense</name>
    <dbReference type="NCBI Taxonomy" id="584609"/>
    <lineage>
        <taxon>Bacteria</taxon>
        <taxon>Pseudomonadati</taxon>
        <taxon>Bacteroidota</taxon>
        <taxon>Flavobacteriia</taxon>
        <taxon>Flavobacteriales</taxon>
        <taxon>Flavobacteriaceae</taxon>
        <taxon>Tenacibaculum</taxon>
    </lineage>
</organism>
<evidence type="ECO:0008006" key="4">
    <source>
        <dbReference type="Google" id="ProtNLM"/>
    </source>
</evidence>
<dbReference type="Pfam" id="PF11251">
    <property type="entry name" value="DUF3050"/>
    <property type="match status" value="1"/>
</dbReference>
<dbReference type="InterPro" id="IPR024423">
    <property type="entry name" value="DUF3050"/>
</dbReference>
<accession>A0A238U8M1</accession>
<sequence>MQIFRFAFFVKTYHKMRIEFIENQLEDLRKQLQAHSLYATLKDIEDIKTFMEEHVFAVWDFMSLLKALQFHLTNTNVPWLPVRNSVTARFINEIVHGEETDINELGEPKSHFEMYLDAMNEVGANTSEIDTFVEEITDINSVINTLKKLEISETTQKFVAFTFDVIKVNQPHIIAACFTFGREDIIPDMFLEIIKKAELDGDKKFTKLKYYLERHIELDGDEHGPLSLQMISELCGNDEQKWNDVLKYARKSMQMRINLWNGIEKKIKKSVLV</sequence>
<dbReference type="InterPro" id="IPR016084">
    <property type="entry name" value="Haem_Oase-like_multi-hlx"/>
</dbReference>
<protein>
    <recommendedName>
        <fullName evidence="4">Heme oxygenase</fullName>
    </recommendedName>
</protein>
<name>A0A238U8M1_9FLAO</name>
<dbReference type="EMBL" id="LT899436">
    <property type="protein sequence ID" value="SNR15543.1"/>
    <property type="molecule type" value="Genomic_DNA"/>
</dbReference>
<dbReference type="AlphaFoldDB" id="A0A238U8M1"/>
<evidence type="ECO:0000313" key="3">
    <source>
        <dbReference type="Proteomes" id="UP000215214"/>
    </source>
</evidence>
<keyword evidence="1" id="KW-0175">Coiled coil</keyword>
<gene>
    <name evidence="2" type="ORF">TJEJU_1834</name>
</gene>
<evidence type="ECO:0000256" key="1">
    <source>
        <dbReference type="SAM" id="Coils"/>
    </source>
</evidence>
<dbReference type="Proteomes" id="UP000215214">
    <property type="component" value="Chromosome TJEJU"/>
</dbReference>
<dbReference type="Gene3D" id="1.20.910.10">
    <property type="entry name" value="Heme oxygenase-like"/>
    <property type="match status" value="1"/>
</dbReference>
<feature type="coiled-coil region" evidence="1">
    <location>
        <begin position="11"/>
        <end position="38"/>
    </location>
</feature>
<reference evidence="2 3" key="1">
    <citation type="submission" date="2017-07" db="EMBL/GenBank/DDBJ databases">
        <authorList>
            <person name="Sun Z.S."/>
            <person name="Albrecht U."/>
            <person name="Echele G."/>
            <person name="Lee C.C."/>
        </authorList>
    </citation>
    <scope>NUCLEOTIDE SEQUENCE [LARGE SCALE GENOMIC DNA]</scope>
    <source>
        <strain evidence="3">type strain: KCTC 22618</strain>
    </source>
</reference>
<dbReference type="KEGG" id="tje:TJEJU_1834"/>
<keyword evidence="3" id="KW-1185">Reference proteome</keyword>
<dbReference type="SUPFAM" id="SSF48613">
    <property type="entry name" value="Heme oxygenase-like"/>
    <property type="match status" value="1"/>
</dbReference>